<evidence type="ECO:0000313" key="3">
    <source>
        <dbReference type="EMBL" id="MDG3004131.1"/>
    </source>
</evidence>
<dbReference type="SUPFAM" id="SSF54523">
    <property type="entry name" value="Pili subunits"/>
    <property type="match status" value="1"/>
</dbReference>
<evidence type="ECO:0000259" key="2">
    <source>
        <dbReference type="Pfam" id="PF07596"/>
    </source>
</evidence>
<comment type="caution">
    <text evidence="3">The sequence shown here is derived from an EMBL/GenBank/DDBJ whole genome shotgun (WGS) entry which is preliminary data.</text>
</comment>
<dbReference type="InterPro" id="IPR045584">
    <property type="entry name" value="Pilin-like"/>
</dbReference>
<dbReference type="InterPro" id="IPR011453">
    <property type="entry name" value="DUF1559"/>
</dbReference>
<feature type="domain" description="DUF1559" evidence="2">
    <location>
        <begin position="35"/>
        <end position="306"/>
    </location>
</feature>
<sequence length="328" mass="35329">MKTTDGRERGFTLIELLVVIAIVGILIALLLPAVQSAREAARRAQCTNNLKQIALAMHGYHDVHGVLPPGKKGCCWGTWLIFVLPQIEQQPLYNAWNHFGTNAPGLPVGYDEELRYFGPANRTVTSQFVDAYLCPSDVRNAPLSQQMNGATFACTSQNYAVNFGNSIQLQEDFQDVRFGGAPFVDVGSPLTDLKKPGKPTVGFAAMVDGMSSTLMASEVVVGQGRDLRGFSWWGDAAGFETFLAPNSSFPDVLFSAYYCQDGPPNPPCLGTTTALPDNYAARSRHAAGGVNAAMLDGGVRFIKDEIAIPVWRALSTTAGGEVISAEEY</sequence>
<accession>A0ABT6F988</accession>
<protein>
    <submittedName>
        <fullName evidence="3">DUF1559 domain-containing protein</fullName>
    </submittedName>
</protein>
<feature type="transmembrane region" description="Helical" evidence="1">
    <location>
        <begin position="12"/>
        <end position="34"/>
    </location>
</feature>
<dbReference type="NCBIfam" id="TIGR02532">
    <property type="entry name" value="IV_pilin_GFxxxE"/>
    <property type="match status" value="1"/>
</dbReference>
<proteinExistence type="predicted"/>
<dbReference type="Pfam" id="PF07963">
    <property type="entry name" value="N_methyl"/>
    <property type="match status" value="1"/>
</dbReference>
<reference evidence="3 4" key="1">
    <citation type="submission" date="2023-03" db="EMBL/GenBank/DDBJ databases">
        <title>Paludisphaera mucosa sp. nov. a novel planctomycete from northern fen.</title>
        <authorList>
            <person name="Ivanova A."/>
        </authorList>
    </citation>
    <scope>NUCLEOTIDE SEQUENCE [LARGE SCALE GENOMIC DNA]</scope>
    <source>
        <strain evidence="3 4">Pla2</strain>
    </source>
</reference>
<keyword evidence="1" id="KW-0472">Membrane</keyword>
<organism evidence="3 4">
    <name type="scientific">Paludisphaera mucosa</name>
    <dbReference type="NCBI Taxonomy" id="3030827"/>
    <lineage>
        <taxon>Bacteria</taxon>
        <taxon>Pseudomonadati</taxon>
        <taxon>Planctomycetota</taxon>
        <taxon>Planctomycetia</taxon>
        <taxon>Isosphaerales</taxon>
        <taxon>Isosphaeraceae</taxon>
        <taxon>Paludisphaera</taxon>
    </lineage>
</organism>
<dbReference type="Gene3D" id="3.30.700.10">
    <property type="entry name" value="Glycoprotein, Type 4 Pilin"/>
    <property type="match status" value="1"/>
</dbReference>
<dbReference type="EMBL" id="JARRAG010000002">
    <property type="protein sequence ID" value="MDG3004131.1"/>
    <property type="molecule type" value="Genomic_DNA"/>
</dbReference>
<dbReference type="PROSITE" id="PS00409">
    <property type="entry name" value="PROKAR_NTER_METHYL"/>
    <property type="match status" value="1"/>
</dbReference>
<dbReference type="Pfam" id="PF07596">
    <property type="entry name" value="SBP_bac_10"/>
    <property type="match status" value="1"/>
</dbReference>
<keyword evidence="4" id="KW-1185">Reference proteome</keyword>
<keyword evidence="1" id="KW-0812">Transmembrane</keyword>
<dbReference type="RefSeq" id="WP_277860493.1">
    <property type="nucleotide sequence ID" value="NZ_JARRAG010000002.1"/>
</dbReference>
<gene>
    <name evidence="3" type="ORF">PZE19_10125</name>
</gene>
<dbReference type="PANTHER" id="PTHR30093">
    <property type="entry name" value="GENERAL SECRETION PATHWAY PROTEIN G"/>
    <property type="match status" value="1"/>
</dbReference>
<keyword evidence="1" id="KW-1133">Transmembrane helix</keyword>
<name>A0ABT6F988_9BACT</name>
<dbReference type="Proteomes" id="UP001216907">
    <property type="component" value="Unassembled WGS sequence"/>
</dbReference>
<dbReference type="PANTHER" id="PTHR30093:SF2">
    <property type="entry name" value="TYPE II SECRETION SYSTEM PROTEIN H"/>
    <property type="match status" value="1"/>
</dbReference>
<dbReference type="InterPro" id="IPR012902">
    <property type="entry name" value="N_methyl_site"/>
</dbReference>
<evidence type="ECO:0000256" key="1">
    <source>
        <dbReference type="SAM" id="Phobius"/>
    </source>
</evidence>
<evidence type="ECO:0000313" key="4">
    <source>
        <dbReference type="Proteomes" id="UP001216907"/>
    </source>
</evidence>